<name>A0A0A6NYZ3_9GAMM</name>
<comment type="caution">
    <text evidence="1">The sequence shown here is derived from an EMBL/GenBank/DDBJ whole genome shotgun (WGS) entry which is preliminary data.</text>
</comment>
<evidence type="ECO:0000313" key="2">
    <source>
        <dbReference type="Proteomes" id="UP000076962"/>
    </source>
</evidence>
<reference evidence="1 2" key="1">
    <citation type="submission" date="2016-05" db="EMBL/GenBank/DDBJ databases">
        <title>Single-cell genome of chain-forming Candidatus Thiomargarita nelsonii and comparison to other large sulfur-oxidizing bacteria.</title>
        <authorList>
            <person name="Winkel M."/>
            <person name="Salman V."/>
            <person name="Woyke T."/>
            <person name="Schulz-Vogt H."/>
            <person name="Richter M."/>
            <person name="Flood B."/>
            <person name="Bailey J."/>
            <person name="Amann R."/>
            <person name="Mussmann M."/>
        </authorList>
    </citation>
    <scope>NUCLEOTIDE SEQUENCE [LARGE SCALE GENOMIC DNA]</scope>
    <source>
        <strain evidence="1 2">THI036</strain>
    </source>
</reference>
<proteinExistence type="predicted"/>
<gene>
    <name evidence="1" type="ORF">THIOM_004117</name>
</gene>
<dbReference type="AlphaFoldDB" id="A0A0A6NYZ3"/>
<evidence type="ECO:0000313" key="1">
    <source>
        <dbReference type="EMBL" id="OAD20201.1"/>
    </source>
</evidence>
<keyword evidence="2" id="KW-1185">Reference proteome</keyword>
<sequence>MNVEKKFIAEKTHSLRLPPRRAEKKPLEVDFYSVDPTMPVATLERMAIYLENPNYRIVYNPENNRDIKIPLQPGESPFTLIDDERSLCYNGTDFYLESYRHEQSRKSDQQAFYRLLAQTDIATYEIQVPEVMSVFNYGGRYYIVLRNRRKALGKTNTFMYKGMIVKHQVYEKGIWLHK</sequence>
<dbReference type="EMBL" id="LUTY01002520">
    <property type="protein sequence ID" value="OAD20201.1"/>
    <property type="molecule type" value="Genomic_DNA"/>
</dbReference>
<protein>
    <submittedName>
        <fullName evidence="1">Uncharacterized protein</fullName>
    </submittedName>
</protein>
<accession>A0A0A6NYZ3</accession>
<dbReference type="Proteomes" id="UP000076962">
    <property type="component" value="Unassembled WGS sequence"/>
</dbReference>
<organism evidence="1 2">
    <name type="scientific">Candidatus Thiomargarita nelsonii</name>
    <dbReference type="NCBI Taxonomy" id="1003181"/>
    <lineage>
        <taxon>Bacteria</taxon>
        <taxon>Pseudomonadati</taxon>
        <taxon>Pseudomonadota</taxon>
        <taxon>Gammaproteobacteria</taxon>
        <taxon>Thiotrichales</taxon>
        <taxon>Thiotrichaceae</taxon>
        <taxon>Thiomargarita</taxon>
    </lineage>
</organism>